<evidence type="ECO:0000313" key="2">
    <source>
        <dbReference type="Proteomes" id="UP001152561"/>
    </source>
</evidence>
<dbReference type="PANTHER" id="PTHR12403">
    <property type="entry name" value="TRAFFICKING PROTEIN PARTICLE COMPLEX SUBUNIT 2"/>
    <property type="match status" value="1"/>
</dbReference>
<dbReference type="Proteomes" id="UP001152561">
    <property type="component" value="Unassembled WGS sequence"/>
</dbReference>
<evidence type="ECO:0000313" key="1">
    <source>
        <dbReference type="EMBL" id="KAJ8560043.1"/>
    </source>
</evidence>
<evidence type="ECO:0008006" key="3">
    <source>
        <dbReference type="Google" id="ProtNLM"/>
    </source>
</evidence>
<dbReference type="Pfam" id="PF04628">
    <property type="entry name" value="Sedlin_N"/>
    <property type="match status" value="1"/>
</dbReference>
<dbReference type="AlphaFoldDB" id="A0A9Q1MK21"/>
<dbReference type="EMBL" id="JAJAGQ010000006">
    <property type="protein sequence ID" value="KAJ8560043.1"/>
    <property type="molecule type" value="Genomic_DNA"/>
</dbReference>
<dbReference type="InterPro" id="IPR011012">
    <property type="entry name" value="Longin-like_dom_sf"/>
</dbReference>
<dbReference type="CDD" id="cd14825">
    <property type="entry name" value="TRAPPC2_sedlin"/>
    <property type="match status" value="1"/>
</dbReference>
<dbReference type="GO" id="GO:0005737">
    <property type="term" value="C:cytoplasm"/>
    <property type="evidence" value="ECO:0007669"/>
    <property type="project" value="GOC"/>
</dbReference>
<dbReference type="GO" id="GO:0006888">
    <property type="term" value="P:endoplasmic reticulum to Golgi vesicle-mediated transport"/>
    <property type="evidence" value="ECO:0007669"/>
    <property type="project" value="InterPro"/>
</dbReference>
<accession>A0A9Q1MK21</accession>
<dbReference type="SUPFAM" id="SSF64356">
    <property type="entry name" value="SNARE-like"/>
    <property type="match status" value="1"/>
</dbReference>
<name>A0A9Q1MK21_9SOLA</name>
<keyword evidence="2" id="KW-1185">Reference proteome</keyword>
<gene>
    <name evidence="1" type="ORF">K7X08_004101</name>
</gene>
<proteinExistence type="predicted"/>
<reference evidence="2" key="1">
    <citation type="journal article" date="2023" name="Proc. Natl. Acad. Sci. U.S.A.">
        <title>Genomic and structural basis for evolution of tropane alkaloid biosynthesis.</title>
        <authorList>
            <person name="Wanga Y.-J."/>
            <person name="Taina T."/>
            <person name="Yua J.-Y."/>
            <person name="Lia J."/>
            <person name="Xua B."/>
            <person name="Chenc J."/>
            <person name="D'Auriad J.C."/>
            <person name="Huanga J.-P."/>
            <person name="Huanga S.-X."/>
        </authorList>
    </citation>
    <scope>NUCLEOTIDE SEQUENCE [LARGE SCALE GENOMIC DNA]</scope>
    <source>
        <strain evidence="2">cv. KIB-2019</strain>
    </source>
</reference>
<organism evidence="1 2">
    <name type="scientific">Anisodus acutangulus</name>
    <dbReference type="NCBI Taxonomy" id="402998"/>
    <lineage>
        <taxon>Eukaryota</taxon>
        <taxon>Viridiplantae</taxon>
        <taxon>Streptophyta</taxon>
        <taxon>Embryophyta</taxon>
        <taxon>Tracheophyta</taxon>
        <taxon>Spermatophyta</taxon>
        <taxon>Magnoliopsida</taxon>
        <taxon>eudicotyledons</taxon>
        <taxon>Gunneridae</taxon>
        <taxon>Pentapetalae</taxon>
        <taxon>asterids</taxon>
        <taxon>lamiids</taxon>
        <taxon>Solanales</taxon>
        <taxon>Solanaceae</taxon>
        <taxon>Solanoideae</taxon>
        <taxon>Hyoscyameae</taxon>
        <taxon>Anisodus</taxon>
    </lineage>
</organism>
<protein>
    <recommendedName>
        <fullName evidence="3">Trafficking protein particle complex subunit 2</fullName>
    </recommendedName>
</protein>
<dbReference type="Gene3D" id="3.30.450.70">
    <property type="match status" value="1"/>
</dbReference>
<sequence length="149" mass="17192">MASTACFMIVSRNDIPIYEAEVGTAPKKEDAAHHHQFILHAALDIVQDLAWTTSAMFLKSIDRFNDLVVSVYFSFTNVNFSFCFFDRSSIHTRLMLLHDSRNDDGIKSFFQEVHELYIKILLNPLYLPGSRITSSHFDTKVRVLARKYL</sequence>
<comment type="caution">
    <text evidence="1">The sequence shown here is derived from an EMBL/GenBank/DDBJ whole genome shotgun (WGS) entry which is preliminary data.</text>
</comment>
<dbReference type="OrthoDB" id="10252102at2759"/>
<dbReference type="InterPro" id="IPR006722">
    <property type="entry name" value="Sedlin"/>
</dbReference>